<dbReference type="EMBL" id="QPJK01000007">
    <property type="protein sequence ID" value="RCW68622.1"/>
    <property type="molecule type" value="Genomic_DNA"/>
</dbReference>
<protein>
    <submittedName>
        <fullName evidence="5">AsnC family transcriptional regulator</fullName>
    </submittedName>
</protein>
<organism evidence="5 6">
    <name type="scientific">Pseudorhodoferax soli</name>
    <dbReference type="NCBI Taxonomy" id="545864"/>
    <lineage>
        <taxon>Bacteria</taxon>
        <taxon>Pseudomonadati</taxon>
        <taxon>Pseudomonadota</taxon>
        <taxon>Betaproteobacteria</taxon>
        <taxon>Burkholderiales</taxon>
        <taxon>Comamonadaceae</taxon>
    </lineage>
</organism>
<sequence>MDEVDRKILSIVQDNGRLTNAELAERVSLSASPCWKRLRRLETTGVIRGYQAVLDRQLMGFGVMAFVNISLTDHGERTCRQFEAAITTMPEVVSCHNTTGQHDYLLHVIAADFNTYSMLVLNRLRALPGVKEILSSLSMRELKHSSKLPFATRR</sequence>
<dbReference type="AlphaFoldDB" id="A0A368XKX3"/>
<dbReference type="GO" id="GO:0043565">
    <property type="term" value="F:sequence-specific DNA binding"/>
    <property type="evidence" value="ECO:0007669"/>
    <property type="project" value="InterPro"/>
</dbReference>
<dbReference type="PRINTS" id="PR00033">
    <property type="entry name" value="HTHASNC"/>
</dbReference>
<dbReference type="InterPro" id="IPR000485">
    <property type="entry name" value="AsnC-type_HTH_dom"/>
</dbReference>
<keyword evidence="6" id="KW-1185">Reference proteome</keyword>
<feature type="domain" description="HTH asnC-type" evidence="4">
    <location>
        <begin position="1"/>
        <end position="62"/>
    </location>
</feature>
<dbReference type="InterPro" id="IPR036388">
    <property type="entry name" value="WH-like_DNA-bd_sf"/>
</dbReference>
<dbReference type="InterPro" id="IPR036390">
    <property type="entry name" value="WH_DNA-bd_sf"/>
</dbReference>
<dbReference type="PROSITE" id="PS50956">
    <property type="entry name" value="HTH_ASNC_2"/>
    <property type="match status" value="1"/>
</dbReference>
<dbReference type="Pfam" id="PF01037">
    <property type="entry name" value="AsnC_trans_reg"/>
    <property type="match status" value="1"/>
</dbReference>
<name>A0A368XKX3_9BURK</name>
<dbReference type="Gene3D" id="1.10.10.10">
    <property type="entry name" value="Winged helix-like DNA-binding domain superfamily/Winged helix DNA-binding domain"/>
    <property type="match status" value="1"/>
</dbReference>
<reference evidence="5 6" key="1">
    <citation type="submission" date="2018-07" db="EMBL/GenBank/DDBJ databases">
        <title>Genomic Encyclopedia of Type Strains, Phase IV (KMG-IV): sequencing the most valuable type-strain genomes for metagenomic binning, comparative biology and taxonomic classification.</title>
        <authorList>
            <person name="Goeker M."/>
        </authorList>
    </citation>
    <scope>NUCLEOTIDE SEQUENCE [LARGE SCALE GENOMIC DNA]</scope>
    <source>
        <strain evidence="5 6">DSM 21634</strain>
    </source>
</reference>
<dbReference type="GO" id="GO:0043200">
    <property type="term" value="P:response to amino acid"/>
    <property type="evidence" value="ECO:0007669"/>
    <property type="project" value="TreeGrafter"/>
</dbReference>
<dbReference type="FunFam" id="1.10.10.10:FF:000186">
    <property type="entry name" value="AsnC family transcriptional regulator"/>
    <property type="match status" value="1"/>
</dbReference>
<evidence type="ECO:0000256" key="2">
    <source>
        <dbReference type="ARBA" id="ARBA00023125"/>
    </source>
</evidence>
<comment type="caution">
    <text evidence="5">The sequence shown here is derived from an EMBL/GenBank/DDBJ whole genome shotgun (WGS) entry which is preliminary data.</text>
</comment>
<keyword evidence="3" id="KW-0804">Transcription</keyword>
<proteinExistence type="predicted"/>
<keyword evidence="2" id="KW-0238">DNA-binding</keyword>
<dbReference type="SUPFAM" id="SSF46785">
    <property type="entry name" value="Winged helix' DNA-binding domain"/>
    <property type="match status" value="1"/>
</dbReference>
<dbReference type="InterPro" id="IPR011991">
    <property type="entry name" value="ArsR-like_HTH"/>
</dbReference>
<evidence type="ECO:0000313" key="6">
    <source>
        <dbReference type="Proteomes" id="UP000252884"/>
    </source>
</evidence>
<evidence type="ECO:0000256" key="3">
    <source>
        <dbReference type="ARBA" id="ARBA00023163"/>
    </source>
</evidence>
<dbReference type="Gene3D" id="3.30.70.920">
    <property type="match status" value="1"/>
</dbReference>
<evidence type="ECO:0000256" key="1">
    <source>
        <dbReference type="ARBA" id="ARBA00023015"/>
    </source>
</evidence>
<dbReference type="InterPro" id="IPR019887">
    <property type="entry name" value="Tscrpt_reg_AsnC/Lrp_C"/>
</dbReference>
<dbReference type="PANTHER" id="PTHR30154:SF34">
    <property type="entry name" value="TRANSCRIPTIONAL REGULATOR AZLB"/>
    <property type="match status" value="1"/>
</dbReference>
<gene>
    <name evidence="5" type="ORF">DES41_107143</name>
</gene>
<dbReference type="GO" id="GO:0006355">
    <property type="term" value="P:regulation of DNA-templated transcription"/>
    <property type="evidence" value="ECO:0007669"/>
    <property type="project" value="UniProtKB-ARBA"/>
</dbReference>
<dbReference type="Pfam" id="PF13412">
    <property type="entry name" value="HTH_24"/>
    <property type="match status" value="1"/>
</dbReference>
<dbReference type="InterPro" id="IPR019888">
    <property type="entry name" value="Tscrpt_reg_AsnC-like"/>
</dbReference>
<evidence type="ECO:0000259" key="4">
    <source>
        <dbReference type="PROSITE" id="PS50956"/>
    </source>
</evidence>
<dbReference type="CDD" id="cd00090">
    <property type="entry name" value="HTH_ARSR"/>
    <property type="match status" value="1"/>
</dbReference>
<accession>A0A368XKX3</accession>
<dbReference type="PANTHER" id="PTHR30154">
    <property type="entry name" value="LEUCINE-RESPONSIVE REGULATORY PROTEIN"/>
    <property type="match status" value="1"/>
</dbReference>
<dbReference type="GO" id="GO:0005829">
    <property type="term" value="C:cytosol"/>
    <property type="evidence" value="ECO:0007669"/>
    <property type="project" value="TreeGrafter"/>
</dbReference>
<dbReference type="SMART" id="SM00344">
    <property type="entry name" value="HTH_ASNC"/>
    <property type="match status" value="1"/>
</dbReference>
<dbReference type="Proteomes" id="UP000252884">
    <property type="component" value="Unassembled WGS sequence"/>
</dbReference>
<dbReference type="SUPFAM" id="SSF54909">
    <property type="entry name" value="Dimeric alpha+beta barrel"/>
    <property type="match status" value="1"/>
</dbReference>
<keyword evidence="1" id="KW-0805">Transcription regulation</keyword>
<evidence type="ECO:0000313" key="5">
    <source>
        <dbReference type="EMBL" id="RCW68622.1"/>
    </source>
</evidence>
<dbReference type="InterPro" id="IPR011008">
    <property type="entry name" value="Dimeric_a/b-barrel"/>
</dbReference>